<keyword evidence="3" id="KW-1185">Reference proteome</keyword>
<evidence type="ECO:0000313" key="2">
    <source>
        <dbReference type="EMBL" id="KAF0925998.1"/>
    </source>
</evidence>
<dbReference type="AlphaFoldDB" id="A0A6G1EMY8"/>
<reference evidence="2 3" key="1">
    <citation type="submission" date="2019-11" db="EMBL/GenBank/DDBJ databases">
        <title>Whole genome sequence of Oryza granulata.</title>
        <authorList>
            <person name="Li W."/>
        </authorList>
    </citation>
    <scope>NUCLEOTIDE SEQUENCE [LARGE SCALE GENOMIC DNA]</scope>
    <source>
        <strain evidence="3">cv. Menghai</strain>
        <tissue evidence="2">Leaf</tissue>
    </source>
</reference>
<comment type="caution">
    <text evidence="2">The sequence shown here is derived from an EMBL/GenBank/DDBJ whole genome shotgun (WGS) entry which is preliminary data.</text>
</comment>
<gene>
    <name evidence="2" type="ORF">E2562_019941</name>
</gene>
<evidence type="ECO:0000256" key="1">
    <source>
        <dbReference type="SAM" id="MobiDB-lite"/>
    </source>
</evidence>
<accession>A0A6G1EMY8</accession>
<sequence length="70" mass="7886">MKARDNEDMGKVLLVEHPDSRPKDRDESGEGWGTGAGRKGRFQWWAMAHGKKHASLRGFLVGLQKLNPRS</sequence>
<dbReference type="EMBL" id="SPHZ02000003">
    <property type="protein sequence ID" value="KAF0925998.1"/>
    <property type="molecule type" value="Genomic_DNA"/>
</dbReference>
<protein>
    <submittedName>
        <fullName evidence="2">Uncharacterized protein</fullName>
    </submittedName>
</protein>
<feature type="compositionally biased region" description="Basic and acidic residues" evidence="1">
    <location>
        <begin position="1"/>
        <end position="28"/>
    </location>
</feature>
<dbReference type="Proteomes" id="UP000479710">
    <property type="component" value="Unassembled WGS sequence"/>
</dbReference>
<evidence type="ECO:0000313" key="3">
    <source>
        <dbReference type="Proteomes" id="UP000479710"/>
    </source>
</evidence>
<proteinExistence type="predicted"/>
<feature type="region of interest" description="Disordered" evidence="1">
    <location>
        <begin position="1"/>
        <end position="37"/>
    </location>
</feature>
<name>A0A6G1EMY8_9ORYZ</name>
<organism evidence="2 3">
    <name type="scientific">Oryza meyeriana var. granulata</name>
    <dbReference type="NCBI Taxonomy" id="110450"/>
    <lineage>
        <taxon>Eukaryota</taxon>
        <taxon>Viridiplantae</taxon>
        <taxon>Streptophyta</taxon>
        <taxon>Embryophyta</taxon>
        <taxon>Tracheophyta</taxon>
        <taxon>Spermatophyta</taxon>
        <taxon>Magnoliopsida</taxon>
        <taxon>Liliopsida</taxon>
        <taxon>Poales</taxon>
        <taxon>Poaceae</taxon>
        <taxon>BOP clade</taxon>
        <taxon>Oryzoideae</taxon>
        <taxon>Oryzeae</taxon>
        <taxon>Oryzinae</taxon>
        <taxon>Oryza</taxon>
        <taxon>Oryza meyeriana</taxon>
    </lineage>
</organism>